<comment type="caution">
    <text evidence="2">The sequence shown here is derived from an EMBL/GenBank/DDBJ whole genome shotgun (WGS) entry which is preliminary data.</text>
</comment>
<dbReference type="CDD" id="cd05121">
    <property type="entry name" value="ABC1_ADCK3-like"/>
    <property type="match status" value="1"/>
</dbReference>
<dbReference type="PANTHER" id="PTHR45890">
    <property type="entry name" value="AARF DOMAIN CONTAINING KINASE 2 (PREDICTED)"/>
    <property type="match status" value="1"/>
</dbReference>
<dbReference type="PROSITE" id="PS50011">
    <property type="entry name" value="PROTEIN_KINASE_DOM"/>
    <property type="match status" value="1"/>
</dbReference>
<dbReference type="RefSeq" id="WP_344363934.1">
    <property type="nucleotide sequence ID" value="NZ_BAAASR010000024.1"/>
</dbReference>
<dbReference type="PANTHER" id="PTHR45890:SF1">
    <property type="entry name" value="AARF DOMAIN CONTAINING KINASE 2"/>
    <property type="match status" value="1"/>
</dbReference>
<dbReference type="InterPro" id="IPR004147">
    <property type="entry name" value="ABC1_dom"/>
</dbReference>
<evidence type="ECO:0000313" key="3">
    <source>
        <dbReference type="Proteomes" id="UP001499942"/>
    </source>
</evidence>
<dbReference type="SUPFAM" id="SSF56112">
    <property type="entry name" value="Protein kinase-like (PK-like)"/>
    <property type="match status" value="1"/>
</dbReference>
<protein>
    <recommendedName>
        <fullName evidence="1">Protein kinase domain-containing protein</fullName>
    </recommendedName>
</protein>
<dbReference type="InterPro" id="IPR000719">
    <property type="entry name" value="Prot_kinase_dom"/>
</dbReference>
<dbReference type="Pfam" id="PF03109">
    <property type="entry name" value="ABC1"/>
    <property type="match status" value="1"/>
</dbReference>
<dbReference type="InterPro" id="IPR052402">
    <property type="entry name" value="ADCK_kinase"/>
</dbReference>
<dbReference type="InterPro" id="IPR011009">
    <property type="entry name" value="Kinase-like_dom_sf"/>
</dbReference>
<sequence length="440" mass="47770">MSHADDPKVAVAAGVVRTLRVCLILTVRLAILGGLALRCFLAPGGKDFAPRRDAWLLDTVTALGPAFVKAAQILGTRADVVPPHVARVLSTLHDRVRPLPLGEGLRHLGPELRRLLRDDGPTLAARRPVAAGTIACVYRADLTDGRTVALKVRRPGVARQLTTDLAIMSALTRLAAPLPPLRGVPVADIMGQLARSLRGQLDFHRERRSLRFLKENLAEEPHVRVPAVYEELCGPEILVMEYLDDLHRRPADGTDGERAAVTALRAAYHMLFLDGFVHCDLHPGNLVCGPGSAVTIVDAGFTVRLTPHARDKFTDFFHAMSLGDGKTCADIVLSTARPGRDTDTAAFRRDLAALVDSCGGATTATFDLMDFAVRLFALQRRHGLYADPQFAFPILSLLVLEGTVRSLGPDLDFQAVAKPYLMIALMERAIAQAQRKQEPG</sequence>
<organism evidence="2 3">
    <name type="scientific">Streptomyces gobitricini</name>
    <dbReference type="NCBI Taxonomy" id="68211"/>
    <lineage>
        <taxon>Bacteria</taxon>
        <taxon>Bacillati</taxon>
        <taxon>Actinomycetota</taxon>
        <taxon>Actinomycetes</taxon>
        <taxon>Kitasatosporales</taxon>
        <taxon>Streptomycetaceae</taxon>
        <taxon>Streptomyces</taxon>
    </lineage>
</organism>
<dbReference type="SMART" id="SM00220">
    <property type="entry name" value="S_TKc"/>
    <property type="match status" value="1"/>
</dbReference>
<evidence type="ECO:0000313" key="2">
    <source>
        <dbReference type="EMBL" id="GAA2506676.1"/>
    </source>
</evidence>
<evidence type="ECO:0000259" key="1">
    <source>
        <dbReference type="PROSITE" id="PS50011"/>
    </source>
</evidence>
<name>A0ABP6A1N0_9ACTN</name>
<accession>A0ABP6A1N0</accession>
<gene>
    <name evidence="2" type="ORF">GCM10010393_44370</name>
</gene>
<reference evidence="3" key="1">
    <citation type="journal article" date="2019" name="Int. J. Syst. Evol. Microbiol.">
        <title>The Global Catalogue of Microorganisms (GCM) 10K type strain sequencing project: providing services to taxonomists for standard genome sequencing and annotation.</title>
        <authorList>
            <consortium name="The Broad Institute Genomics Platform"/>
            <consortium name="The Broad Institute Genome Sequencing Center for Infectious Disease"/>
            <person name="Wu L."/>
            <person name="Ma J."/>
        </authorList>
    </citation>
    <scope>NUCLEOTIDE SEQUENCE [LARGE SCALE GENOMIC DNA]</scope>
    <source>
        <strain evidence="3">JCM 5062</strain>
    </source>
</reference>
<dbReference type="Proteomes" id="UP001499942">
    <property type="component" value="Unassembled WGS sequence"/>
</dbReference>
<dbReference type="Gene3D" id="1.10.510.10">
    <property type="entry name" value="Transferase(Phosphotransferase) domain 1"/>
    <property type="match status" value="1"/>
</dbReference>
<feature type="domain" description="Protein kinase" evidence="1">
    <location>
        <begin position="123"/>
        <end position="440"/>
    </location>
</feature>
<proteinExistence type="predicted"/>
<keyword evidence="3" id="KW-1185">Reference proteome</keyword>
<dbReference type="EMBL" id="BAAASR010000024">
    <property type="protein sequence ID" value="GAA2506676.1"/>
    <property type="molecule type" value="Genomic_DNA"/>
</dbReference>